<accession>A0ACC0PDJ0</accession>
<organism evidence="1 2">
    <name type="scientific">Rhododendron molle</name>
    <name type="common">Chinese azalea</name>
    <name type="synonym">Azalea mollis</name>
    <dbReference type="NCBI Taxonomy" id="49168"/>
    <lineage>
        <taxon>Eukaryota</taxon>
        <taxon>Viridiplantae</taxon>
        <taxon>Streptophyta</taxon>
        <taxon>Embryophyta</taxon>
        <taxon>Tracheophyta</taxon>
        <taxon>Spermatophyta</taxon>
        <taxon>Magnoliopsida</taxon>
        <taxon>eudicotyledons</taxon>
        <taxon>Gunneridae</taxon>
        <taxon>Pentapetalae</taxon>
        <taxon>asterids</taxon>
        <taxon>Ericales</taxon>
        <taxon>Ericaceae</taxon>
        <taxon>Ericoideae</taxon>
        <taxon>Rhodoreae</taxon>
        <taxon>Rhododendron</taxon>
    </lineage>
</organism>
<dbReference type="EMBL" id="CM046390">
    <property type="protein sequence ID" value="KAI8563778.1"/>
    <property type="molecule type" value="Genomic_DNA"/>
</dbReference>
<evidence type="ECO:0000313" key="1">
    <source>
        <dbReference type="EMBL" id="KAI8563778.1"/>
    </source>
</evidence>
<sequence length="113" mass="12681">MFSSKNLSRKKGVKSPKKDQNLQSSRVRVYRGFFVCVWEWENHECDQVRRQEASQGQEVLVRLFPNCLGCGSPGAHDVATEARLVQGEISNPQRKRRPEGIIETGPVALGGQT</sequence>
<dbReference type="Proteomes" id="UP001062846">
    <property type="component" value="Chromosome 3"/>
</dbReference>
<name>A0ACC0PDJ0_RHOML</name>
<keyword evidence="2" id="KW-1185">Reference proteome</keyword>
<protein>
    <submittedName>
        <fullName evidence="1">Uncharacterized protein</fullName>
    </submittedName>
</protein>
<comment type="caution">
    <text evidence="1">The sequence shown here is derived from an EMBL/GenBank/DDBJ whole genome shotgun (WGS) entry which is preliminary data.</text>
</comment>
<gene>
    <name evidence="1" type="ORF">RHMOL_Rhmol03G0135200</name>
</gene>
<reference evidence="1" key="1">
    <citation type="submission" date="2022-02" db="EMBL/GenBank/DDBJ databases">
        <title>Plant Genome Project.</title>
        <authorList>
            <person name="Zhang R.-G."/>
        </authorList>
    </citation>
    <scope>NUCLEOTIDE SEQUENCE</scope>
    <source>
        <strain evidence="1">AT1</strain>
    </source>
</reference>
<evidence type="ECO:0000313" key="2">
    <source>
        <dbReference type="Proteomes" id="UP001062846"/>
    </source>
</evidence>
<proteinExistence type="predicted"/>